<dbReference type="EMBL" id="JBHSAM010000034">
    <property type="protein sequence ID" value="MFC4103338.1"/>
    <property type="molecule type" value="Genomic_DNA"/>
</dbReference>
<comment type="subcellular location">
    <subcellularLocation>
        <location evidence="1">Cell surface</location>
    </subcellularLocation>
</comment>
<evidence type="ECO:0000256" key="1">
    <source>
        <dbReference type="ARBA" id="ARBA00004241"/>
    </source>
</evidence>
<dbReference type="InterPro" id="IPR012902">
    <property type="entry name" value="N_methyl_site"/>
</dbReference>
<evidence type="ECO:0000256" key="2">
    <source>
        <dbReference type="ARBA" id="ARBA00023287"/>
    </source>
</evidence>
<dbReference type="NCBIfam" id="TIGR02532">
    <property type="entry name" value="IV_pilin_GFxxxE"/>
    <property type="match status" value="1"/>
</dbReference>
<feature type="transmembrane region" description="Helical" evidence="3">
    <location>
        <begin position="12"/>
        <end position="38"/>
    </location>
</feature>
<keyword evidence="3" id="KW-0812">Transmembrane</keyword>
<comment type="caution">
    <text evidence="4">The sequence shown here is derived from an EMBL/GenBank/DDBJ whole genome shotgun (WGS) entry which is preliminary data.</text>
</comment>
<gene>
    <name evidence="4" type="ORF">ACFOZ8_27320</name>
</gene>
<accession>A0ABV8KBC2</accession>
<reference evidence="5" key="1">
    <citation type="journal article" date="2019" name="Int. J. Syst. Evol. Microbiol.">
        <title>The Global Catalogue of Microorganisms (GCM) 10K type strain sequencing project: providing services to taxonomists for standard genome sequencing and annotation.</title>
        <authorList>
            <consortium name="The Broad Institute Genomics Platform"/>
            <consortium name="The Broad Institute Genome Sequencing Center for Infectious Disease"/>
            <person name="Wu L."/>
            <person name="Ma J."/>
        </authorList>
    </citation>
    <scope>NUCLEOTIDE SEQUENCE [LARGE SCALE GENOMIC DNA]</scope>
    <source>
        <strain evidence="5">IBRC-M 10987</strain>
    </source>
</reference>
<keyword evidence="3" id="KW-1133">Transmembrane helix</keyword>
<sequence>MQQSHREASVESGFTLVEILACLVVLAIAGLALTSYFVNAMSYAKGNQNKTVMVNLARNTLFYLQKETVFDKLGTYFQVDAETLPSGEKRNVISADGCTNGVCANYRTLIRNGSTDTSTLATILHPNINGIQYRVEISYQPSLYKTLKEGAATGGTSAGSGEAADAQTISKYLIPIKVSVSEEKVNADGTIEPVTTKRDQTEVEGYITDESIR</sequence>
<proteinExistence type="predicted"/>
<evidence type="ECO:0000313" key="4">
    <source>
        <dbReference type="EMBL" id="MFC4103338.1"/>
    </source>
</evidence>
<organism evidence="4 5">
    <name type="scientific">Paenibacillus xanthanilyticus</name>
    <dbReference type="NCBI Taxonomy" id="1783531"/>
    <lineage>
        <taxon>Bacteria</taxon>
        <taxon>Bacillati</taxon>
        <taxon>Bacillota</taxon>
        <taxon>Bacilli</taxon>
        <taxon>Bacillales</taxon>
        <taxon>Paenibacillaceae</taxon>
        <taxon>Paenibacillus</taxon>
    </lineage>
</organism>
<keyword evidence="2" id="KW-0178">Competence</keyword>
<dbReference type="RefSeq" id="WP_377721906.1">
    <property type="nucleotide sequence ID" value="NZ_JBHSAM010000034.1"/>
</dbReference>
<protein>
    <submittedName>
        <fullName evidence="4">Prepilin-type N-terminal cleavage/methylation domain-containing protein</fullName>
    </submittedName>
</protein>
<evidence type="ECO:0000313" key="5">
    <source>
        <dbReference type="Proteomes" id="UP001595715"/>
    </source>
</evidence>
<evidence type="ECO:0000256" key="3">
    <source>
        <dbReference type="SAM" id="Phobius"/>
    </source>
</evidence>
<keyword evidence="3" id="KW-0472">Membrane</keyword>
<name>A0ABV8KBC2_9BACL</name>
<dbReference type="Proteomes" id="UP001595715">
    <property type="component" value="Unassembled WGS sequence"/>
</dbReference>
<keyword evidence="5" id="KW-1185">Reference proteome</keyword>